<dbReference type="Proteomes" id="UP000278398">
    <property type="component" value="Unassembled WGS sequence"/>
</dbReference>
<evidence type="ECO:0000313" key="3">
    <source>
        <dbReference type="Proteomes" id="UP000278398"/>
    </source>
</evidence>
<organism evidence="2 3">
    <name type="scientific">Aquibium carbonis</name>
    <dbReference type="NCBI Taxonomy" id="2495581"/>
    <lineage>
        <taxon>Bacteria</taxon>
        <taxon>Pseudomonadati</taxon>
        <taxon>Pseudomonadota</taxon>
        <taxon>Alphaproteobacteria</taxon>
        <taxon>Hyphomicrobiales</taxon>
        <taxon>Phyllobacteriaceae</taxon>
        <taxon>Aquibium</taxon>
    </lineage>
</organism>
<dbReference type="OrthoDB" id="7161229at2"/>
<keyword evidence="3" id="KW-1185">Reference proteome</keyword>
<proteinExistence type="predicted"/>
<dbReference type="EMBL" id="RWKW01000071">
    <property type="protein sequence ID" value="RST84951.1"/>
    <property type="molecule type" value="Genomic_DNA"/>
</dbReference>
<feature type="compositionally biased region" description="Basic and acidic residues" evidence="1">
    <location>
        <begin position="23"/>
        <end position="32"/>
    </location>
</feature>
<evidence type="ECO:0000256" key="1">
    <source>
        <dbReference type="SAM" id="MobiDB-lite"/>
    </source>
</evidence>
<dbReference type="Gene3D" id="3.30.1150.10">
    <property type="match status" value="1"/>
</dbReference>
<accession>A0A3S0A555</accession>
<evidence type="ECO:0008006" key="4">
    <source>
        <dbReference type="Google" id="ProtNLM"/>
    </source>
</evidence>
<dbReference type="AlphaFoldDB" id="A0A3S0A555"/>
<protein>
    <recommendedName>
        <fullName evidence="4">Cell division and transport-associated protein TolA</fullName>
    </recommendedName>
</protein>
<gene>
    <name evidence="2" type="ORF">EJC49_18575</name>
</gene>
<comment type="caution">
    <text evidence="2">The sequence shown here is derived from an EMBL/GenBank/DDBJ whole genome shotgun (WGS) entry which is preliminary data.</text>
</comment>
<name>A0A3S0A555_9HYPH</name>
<dbReference type="SUPFAM" id="SSF74653">
    <property type="entry name" value="TolA/TonB C-terminal domain"/>
    <property type="match status" value="1"/>
</dbReference>
<reference evidence="2 3" key="1">
    <citation type="submission" date="2018-12" db="EMBL/GenBank/DDBJ databases">
        <title>Mesorhizobium carbonis sp. nov., isolated from coal mine water.</title>
        <authorList>
            <person name="Xin W."/>
            <person name="Xu Z."/>
            <person name="Xiang F."/>
            <person name="Zhang J."/>
            <person name="Xi L."/>
            <person name="Liu J."/>
        </authorList>
    </citation>
    <scope>NUCLEOTIDE SEQUENCE [LARGE SCALE GENOMIC DNA]</scope>
    <source>
        <strain evidence="2 3">B2.3</strain>
    </source>
</reference>
<sequence>MPNVAPRPEARPRQQQTQTASVPERREPERPATRQAQRPAEQNKENVLDDVAALLNKEKASGGGARRSTEQAALGGERRTTGERLSQSEMDALRQRLGSCWNIPAGAEDGDSLRVSVRFRLDRAGNLEGRPEVVKGGASSGAGRIAAESAVRAVQKCEPFNLPADKYETWAEVIVNFDPSDMF</sequence>
<evidence type="ECO:0000313" key="2">
    <source>
        <dbReference type="EMBL" id="RST84951.1"/>
    </source>
</evidence>
<feature type="region of interest" description="Disordered" evidence="1">
    <location>
        <begin position="1"/>
        <end position="87"/>
    </location>
</feature>